<dbReference type="GO" id="GO:0005759">
    <property type="term" value="C:mitochondrial matrix"/>
    <property type="evidence" value="ECO:0007669"/>
    <property type="project" value="TreeGrafter"/>
</dbReference>
<dbReference type="InterPro" id="IPR016142">
    <property type="entry name" value="Citrate_synth-like_lrg_a-sub"/>
</dbReference>
<dbReference type="Pfam" id="PF00285">
    <property type="entry name" value="Citrate_synt"/>
    <property type="match status" value="1"/>
</dbReference>
<proteinExistence type="inferred from homology"/>
<dbReference type="PRINTS" id="PR00143">
    <property type="entry name" value="CITRTSNTHASE"/>
</dbReference>
<evidence type="ECO:0000313" key="5">
    <source>
        <dbReference type="Proteomes" id="UP001265746"/>
    </source>
</evidence>
<evidence type="ECO:0000256" key="3">
    <source>
        <dbReference type="RuleBase" id="RU000441"/>
    </source>
</evidence>
<dbReference type="InterPro" id="IPR036969">
    <property type="entry name" value="Citrate_synthase_sf"/>
</dbReference>
<sequence>MNSLPAGLKPNETLTIVDNRSGAEYSFPIVNNSVSSVLFKEIKCSPKGRYPGDQHENGLKLLDPGFQNTACMKSQICFVDGNAGQISYRGVSVPDLYQSGRPFEHVAFLLIFGRLPTPDEAVAFNTSLAETILPPQNVFDLIKTFPKHTHPTTAIASALTAFVASQPNKVPAHRGTNLYKGNLALVDAEIPRFLQTYAIIAAAVFCHLKGREFEPPKLEFSYVENVLHMMRYVEEGTGKPDPRVVSVLSRHWILTADHELTNSTAAFLHAASTLSDPYSCSAVSNLSGAGILHGGAMEVSHKQMEAVGNIENVPALIEEVKQGKKRLFGYGHRTYKVTDPRAQFIHELIREASSFSDAAKKDTGLQIALEIDRIASQDNYFVSRDLCANVDLFLSHVYNAIGIHADFILPMSLMGRNPGMIAHWREVMSDPRPRMWRPLQLYTGKVPGWEQKLDEENAN</sequence>
<dbReference type="GO" id="GO:0046912">
    <property type="term" value="F:acyltransferase activity, acyl groups converted into alkyl on transfer"/>
    <property type="evidence" value="ECO:0007669"/>
    <property type="project" value="InterPro"/>
</dbReference>
<dbReference type="EMBL" id="JAUJFL010000006">
    <property type="protein sequence ID" value="KAK2601478.1"/>
    <property type="molecule type" value="Genomic_DNA"/>
</dbReference>
<evidence type="ECO:0000256" key="2">
    <source>
        <dbReference type="ARBA" id="ARBA00022679"/>
    </source>
</evidence>
<dbReference type="AlphaFoldDB" id="A0AAD9S8D9"/>
<gene>
    <name evidence="4" type="ORF">N8I77_010926</name>
</gene>
<dbReference type="InterPro" id="IPR002020">
    <property type="entry name" value="Citrate_synthase"/>
</dbReference>
<reference evidence="4" key="1">
    <citation type="submission" date="2023-06" db="EMBL/GenBank/DDBJ databases">
        <authorList>
            <person name="Noh H."/>
        </authorList>
    </citation>
    <scope>NUCLEOTIDE SEQUENCE</scope>
    <source>
        <strain evidence="4">DUCC20226</strain>
    </source>
</reference>
<keyword evidence="2 3" id="KW-0808">Transferase</keyword>
<protein>
    <recommendedName>
        <fullName evidence="3">Citrate synthase</fullName>
    </recommendedName>
</protein>
<accession>A0AAD9S8D9</accession>
<dbReference type="GO" id="GO:0006099">
    <property type="term" value="P:tricarboxylic acid cycle"/>
    <property type="evidence" value="ECO:0007669"/>
    <property type="project" value="TreeGrafter"/>
</dbReference>
<comment type="caution">
    <text evidence="4">The sequence shown here is derived from an EMBL/GenBank/DDBJ whole genome shotgun (WGS) entry which is preliminary data.</text>
</comment>
<dbReference type="GO" id="GO:0005975">
    <property type="term" value="P:carbohydrate metabolic process"/>
    <property type="evidence" value="ECO:0007669"/>
    <property type="project" value="TreeGrafter"/>
</dbReference>
<dbReference type="Gene3D" id="1.10.580.10">
    <property type="entry name" value="Citrate Synthase, domain 1"/>
    <property type="match status" value="1"/>
</dbReference>
<keyword evidence="5" id="KW-1185">Reference proteome</keyword>
<dbReference type="Gene3D" id="1.10.230.10">
    <property type="entry name" value="Cytochrome P450-Terp, domain 2"/>
    <property type="match status" value="1"/>
</dbReference>
<evidence type="ECO:0000256" key="1">
    <source>
        <dbReference type="ARBA" id="ARBA00010566"/>
    </source>
</evidence>
<dbReference type="Proteomes" id="UP001265746">
    <property type="component" value="Unassembled WGS sequence"/>
</dbReference>
<dbReference type="InterPro" id="IPR016143">
    <property type="entry name" value="Citrate_synth-like_sm_a-sub"/>
</dbReference>
<evidence type="ECO:0000313" key="4">
    <source>
        <dbReference type="EMBL" id="KAK2601478.1"/>
    </source>
</evidence>
<comment type="similarity">
    <text evidence="1 3">Belongs to the citrate synthase family.</text>
</comment>
<dbReference type="PANTHER" id="PTHR11739">
    <property type="entry name" value="CITRATE SYNTHASE"/>
    <property type="match status" value="1"/>
</dbReference>
<dbReference type="SUPFAM" id="SSF48256">
    <property type="entry name" value="Citrate synthase"/>
    <property type="match status" value="1"/>
</dbReference>
<dbReference type="PANTHER" id="PTHR11739:SF4">
    <property type="entry name" value="CITRATE SYNTHASE, PEROXISOMAL"/>
    <property type="match status" value="1"/>
</dbReference>
<organism evidence="4 5">
    <name type="scientific">Phomopsis amygdali</name>
    <name type="common">Fusicoccum amygdali</name>
    <dbReference type="NCBI Taxonomy" id="1214568"/>
    <lineage>
        <taxon>Eukaryota</taxon>
        <taxon>Fungi</taxon>
        <taxon>Dikarya</taxon>
        <taxon>Ascomycota</taxon>
        <taxon>Pezizomycotina</taxon>
        <taxon>Sordariomycetes</taxon>
        <taxon>Sordariomycetidae</taxon>
        <taxon>Diaporthales</taxon>
        <taxon>Diaporthaceae</taxon>
        <taxon>Diaporthe</taxon>
    </lineage>
</organism>
<name>A0AAD9S8D9_PHOAM</name>